<organism evidence="1 2">
    <name type="scientific">Tanacetum coccineum</name>
    <dbReference type="NCBI Taxonomy" id="301880"/>
    <lineage>
        <taxon>Eukaryota</taxon>
        <taxon>Viridiplantae</taxon>
        <taxon>Streptophyta</taxon>
        <taxon>Embryophyta</taxon>
        <taxon>Tracheophyta</taxon>
        <taxon>Spermatophyta</taxon>
        <taxon>Magnoliopsida</taxon>
        <taxon>eudicotyledons</taxon>
        <taxon>Gunneridae</taxon>
        <taxon>Pentapetalae</taxon>
        <taxon>asterids</taxon>
        <taxon>campanulids</taxon>
        <taxon>Asterales</taxon>
        <taxon>Asteraceae</taxon>
        <taxon>Asteroideae</taxon>
        <taxon>Anthemideae</taxon>
        <taxon>Anthemidinae</taxon>
        <taxon>Tanacetum</taxon>
    </lineage>
</organism>
<keyword evidence="2" id="KW-1185">Reference proteome</keyword>
<gene>
    <name evidence="1" type="ORF">Tco_1044732</name>
</gene>
<evidence type="ECO:0000313" key="1">
    <source>
        <dbReference type="EMBL" id="GJT78007.1"/>
    </source>
</evidence>
<evidence type="ECO:0000313" key="2">
    <source>
        <dbReference type="Proteomes" id="UP001151760"/>
    </source>
</evidence>
<proteinExistence type="predicted"/>
<dbReference type="EMBL" id="BQNB010018764">
    <property type="protein sequence ID" value="GJT78007.1"/>
    <property type="molecule type" value="Genomic_DNA"/>
</dbReference>
<reference evidence="1" key="1">
    <citation type="journal article" date="2022" name="Int. J. Mol. Sci.">
        <title>Draft Genome of Tanacetum Coccineum: Genomic Comparison of Closely Related Tanacetum-Family Plants.</title>
        <authorList>
            <person name="Yamashiro T."/>
            <person name="Shiraishi A."/>
            <person name="Nakayama K."/>
            <person name="Satake H."/>
        </authorList>
    </citation>
    <scope>NUCLEOTIDE SEQUENCE</scope>
</reference>
<comment type="caution">
    <text evidence="1">The sequence shown here is derived from an EMBL/GenBank/DDBJ whole genome shotgun (WGS) entry which is preliminary data.</text>
</comment>
<accession>A0ABQ5GSY3</accession>
<sequence length="90" mass="10350">MYVPIVRPMIDSKSKARLQRDRLIDSKEKTSNEDIKWSKKVKMVESRSGSECVIIAVYVDDFNIIGTPGELLKAIECLKREFEMKDLGKT</sequence>
<name>A0ABQ5GSY3_9ASTR</name>
<evidence type="ECO:0008006" key="3">
    <source>
        <dbReference type="Google" id="ProtNLM"/>
    </source>
</evidence>
<dbReference type="Proteomes" id="UP001151760">
    <property type="component" value="Unassembled WGS sequence"/>
</dbReference>
<protein>
    <recommendedName>
        <fullName evidence="3">Reverse transcriptase Ty1/copia-type domain-containing protein</fullName>
    </recommendedName>
</protein>
<reference evidence="1" key="2">
    <citation type="submission" date="2022-01" db="EMBL/GenBank/DDBJ databases">
        <authorList>
            <person name="Yamashiro T."/>
            <person name="Shiraishi A."/>
            <person name="Satake H."/>
            <person name="Nakayama K."/>
        </authorList>
    </citation>
    <scope>NUCLEOTIDE SEQUENCE</scope>
</reference>